<evidence type="ECO:0000313" key="1">
    <source>
        <dbReference type="EMBL" id="GME27916.1"/>
    </source>
</evidence>
<accession>A0ACB5S6B6</accession>
<name>A0ACB5S6B6_9PEZI</name>
<dbReference type="Proteomes" id="UP001165186">
    <property type="component" value="Unassembled WGS sequence"/>
</dbReference>
<organism evidence="1 2">
    <name type="scientific">Neofusicoccum parvum</name>
    <dbReference type="NCBI Taxonomy" id="310453"/>
    <lineage>
        <taxon>Eukaryota</taxon>
        <taxon>Fungi</taxon>
        <taxon>Dikarya</taxon>
        <taxon>Ascomycota</taxon>
        <taxon>Pezizomycotina</taxon>
        <taxon>Dothideomycetes</taxon>
        <taxon>Dothideomycetes incertae sedis</taxon>
        <taxon>Botryosphaeriales</taxon>
        <taxon>Botryosphaeriaceae</taxon>
        <taxon>Neofusicoccum</taxon>
    </lineage>
</organism>
<sequence>MEKVDAEKSTPPATKPSASALLTYHDLAPWQKDNAYILGSYRPLSHSYTRSILSIPRLHNQTVNIWTHLLGLLLFVYLSRHLWTTLSPLYASATHEDVVAFASFFAGAFACLACSSAYHTFSNHSARIYERWLCLDFLGILCLIAGSWVPGIYYGFYCQRSEARFYLTLILVLAAASAVVCLIPACRTPAWKSTRMAMFLALGVAGFVPMAHAARAHGVAAAHERMGWGFFVLEFLLYGAGVAVYAAKVPERWAPGRSTGPAAREV</sequence>
<dbReference type="EMBL" id="BSXG01000042">
    <property type="protein sequence ID" value="GME27916.1"/>
    <property type="molecule type" value="Genomic_DNA"/>
</dbReference>
<gene>
    <name evidence="1" type="primary">g9764</name>
    <name evidence="1" type="ORF">NpPPO83_00009764</name>
</gene>
<reference evidence="1" key="1">
    <citation type="submission" date="2024-09" db="EMBL/GenBank/DDBJ databases">
        <title>Draft Genome Sequences of Neofusicoccum parvum.</title>
        <authorList>
            <person name="Ashida A."/>
            <person name="Camagna M."/>
            <person name="Tanaka A."/>
            <person name="Takemoto D."/>
        </authorList>
    </citation>
    <scope>NUCLEOTIDE SEQUENCE</scope>
    <source>
        <strain evidence="1">PPO83</strain>
    </source>
</reference>
<protein>
    <submittedName>
        <fullName evidence="1">ADIPOR-like receptor</fullName>
    </submittedName>
</protein>
<proteinExistence type="predicted"/>
<evidence type="ECO:0000313" key="2">
    <source>
        <dbReference type="Proteomes" id="UP001165186"/>
    </source>
</evidence>
<comment type="caution">
    <text evidence="1">The sequence shown here is derived from an EMBL/GenBank/DDBJ whole genome shotgun (WGS) entry which is preliminary data.</text>
</comment>
<keyword evidence="2" id="KW-1185">Reference proteome</keyword>